<evidence type="ECO:0000256" key="2">
    <source>
        <dbReference type="ARBA" id="ARBA00004529"/>
    </source>
</evidence>
<keyword evidence="15" id="KW-1185">Reference proteome</keyword>
<sequence length="590" mass="65727">MSNPEPIPFVHYYCDCPDFTSYSDSHNGRRSIEPSVKKDTSFEEKSQFLTVNDPIHLSRSSSTGTDVGASSTTATVTGQHLLSAQASNYVYPLSRLYFCEDCHQIRCPSCVQDEIVSYYCPNCLFEVPTASVKSEKNRCARNCFQCPICQNTLSVVAAQESATVPAAAGPYFLACNVCRWNSQEIGMTFEKPTSLALQLQKNEEALPDAKEFDHLKEHFEKYLRANAPPALPTSFMSFSNTGAFNKMMGGQFSGDTQAQGKKDVIEPYVPSVQILDDDTKTLNSMFSLRTVDQVSTLSQRFTQLHDQPYQLSKIHPQRIHLCIKRSKRCRTCRHILIKPEQKAQATRFKIKLVAMNYIPNITIVKMPRKPWLLQLGVPTQFVLKFTNPLYEEMSITLATPQMRRKSATDSEGPQIPEKTNTKMMGKVTILSPHFTVGAYNETIEYDDELYSNGSTRKASYGGTAGISSGGGASAGGASAGWSSGVYDRRNNYTSVVVEVVPEQYGEFKFPLLVTYHYKADDGRMDVSSGDIEMDLDDIDPDDSFSGSKKANSSIRMDDDRTKSLSFWCLIGLGQVSGDPENRPLGESFHH</sequence>
<evidence type="ECO:0000256" key="6">
    <source>
        <dbReference type="ARBA" id="ARBA00022553"/>
    </source>
</evidence>
<dbReference type="Pfam" id="PF05502">
    <property type="entry name" value="Dynactin_p62"/>
    <property type="match status" value="1"/>
</dbReference>
<proteinExistence type="inferred from homology"/>
<dbReference type="Proteomes" id="UP001448207">
    <property type="component" value="Unassembled WGS sequence"/>
</dbReference>
<keyword evidence="6" id="KW-0597">Phosphoprotein</keyword>
<comment type="subcellular location">
    <subcellularLocation>
        <location evidence="1">Cytoplasm</location>
        <location evidence="1">Cytoskeleton</location>
        <location evidence="1">Microtubule organizing center</location>
        <location evidence="1">Centrosome</location>
    </subcellularLocation>
    <subcellularLocation>
        <location evidence="2">Cytoplasm</location>
        <location evidence="2">Cytoskeleton</location>
        <location evidence="2">Stress fiber</location>
    </subcellularLocation>
    <subcellularLocation>
        <location evidence="3">Cytoplasm</location>
        <location evidence="3">Myofibril</location>
    </subcellularLocation>
</comment>
<organism evidence="14 15">
    <name type="scientific">Phycomyces blakesleeanus</name>
    <dbReference type="NCBI Taxonomy" id="4837"/>
    <lineage>
        <taxon>Eukaryota</taxon>
        <taxon>Fungi</taxon>
        <taxon>Fungi incertae sedis</taxon>
        <taxon>Mucoromycota</taxon>
        <taxon>Mucoromycotina</taxon>
        <taxon>Mucoromycetes</taxon>
        <taxon>Mucorales</taxon>
        <taxon>Phycomycetaceae</taxon>
        <taxon>Phycomyces</taxon>
    </lineage>
</organism>
<evidence type="ECO:0000256" key="1">
    <source>
        <dbReference type="ARBA" id="ARBA00004300"/>
    </source>
</evidence>
<protein>
    <recommendedName>
        <fullName evidence="12">Dynactin subunit 4</fullName>
    </recommendedName>
</protein>
<dbReference type="PANTHER" id="PTHR13034">
    <property type="entry name" value="DYNACTIN P62 SUBUNIT"/>
    <property type="match status" value="1"/>
</dbReference>
<evidence type="ECO:0000256" key="4">
    <source>
        <dbReference type="ARBA" id="ARBA00022490"/>
    </source>
</evidence>
<evidence type="ECO:0000256" key="3">
    <source>
        <dbReference type="ARBA" id="ARBA00004657"/>
    </source>
</evidence>
<evidence type="ECO:0000256" key="12">
    <source>
        <dbReference type="ARBA" id="ARBA00034864"/>
    </source>
</evidence>
<evidence type="ECO:0000256" key="7">
    <source>
        <dbReference type="ARBA" id="ARBA00022843"/>
    </source>
</evidence>
<evidence type="ECO:0000256" key="11">
    <source>
        <dbReference type="ARBA" id="ARBA00034776"/>
    </source>
</evidence>
<gene>
    <name evidence="14" type="ORF">J3Q64DRAFT_1753961</name>
</gene>
<keyword evidence="10" id="KW-0206">Cytoskeleton</keyword>
<keyword evidence="9" id="KW-0175">Coiled coil</keyword>
<evidence type="ECO:0000313" key="15">
    <source>
        <dbReference type="Proteomes" id="UP001448207"/>
    </source>
</evidence>
<comment type="similarity">
    <text evidence="11">Belongs to the dynactin subunit 4 family.</text>
</comment>
<reference evidence="14 15" key="1">
    <citation type="submission" date="2024-04" db="EMBL/GenBank/DDBJ databases">
        <title>Symmetric and asymmetric DNA N6-adenine methylation regulates different biological responses in Mucorales.</title>
        <authorList>
            <consortium name="Lawrence Berkeley National Laboratory"/>
            <person name="Lax C."/>
            <person name="Mondo S.J."/>
            <person name="Osorio-Concepcion M."/>
            <person name="Muszewska A."/>
            <person name="Corrochano-Luque M."/>
            <person name="Gutierrez G."/>
            <person name="Riley R."/>
            <person name="Lipzen A."/>
            <person name="Guo J."/>
            <person name="Hundley H."/>
            <person name="Amirebrahimi M."/>
            <person name="Ng V."/>
            <person name="Lorenzo-Gutierrez D."/>
            <person name="Binder U."/>
            <person name="Yang J."/>
            <person name="Song Y."/>
            <person name="Canovas D."/>
            <person name="Navarro E."/>
            <person name="Freitag M."/>
            <person name="Gabaldon T."/>
            <person name="Grigoriev I.V."/>
            <person name="Corrochano L.M."/>
            <person name="Nicolas F.E."/>
            <person name="Garre V."/>
        </authorList>
    </citation>
    <scope>NUCLEOTIDE SEQUENCE [LARGE SCALE GENOMIC DNA]</scope>
    <source>
        <strain evidence="14 15">L51</strain>
    </source>
</reference>
<keyword evidence="8" id="KW-0007">Acetylation</keyword>
<evidence type="ECO:0000256" key="9">
    <source>
        <dbReference type="ARBA" id="ARBA00023054"/>
    </source>
</evidence>
<evidence type="ECO:0000256" key="8">
    <source>
        <dbReference type="ARBA" id="ARBA00022990"/>
    </source>
</evidence>
<accession>A0ABR3AVL4</accession>
<name>A0ABR3AVL4_PHYBL</name>
<comment type="subunit">
    <text evidence="13">Subunit of dynactin, a multiprotein complex part of a tripartite complex with dynein and a adapter, such as BICDL1, BICD2 or HOOK3. The dynactin complex is built around ACTR1A/ACTB filament and consists of an actin-related filament composed of a shoulder domain, a pointed end and a barbed end. Its length is defined by its flexible shoulder domain. The soulder is composed of 2 DCTN1 subunits, 4 DCTN2 and 2 DCTN3. The 4 DCNT2 (via N-terminus) bind the ACTR1A filament and act as molecular rulers to determine the length. The pointed end is important for binding dynein-dynactin cargo adapters. Consists of 4 subunits: ACTR10, DCNT4, DCTN5 and DCTN6. The barbed end is composed of a CAPZA1:CAPZB heterodimers, which binds ACTR1A/ACTB filament and dynactin and stabilizes dynactin. Interacts with ATP7B, but not ATP7A, in a copper-dependent manner. Interacts with ANK2; this interaction is required for localization at costameres. Interacts with N4BP2L1.</text>
</comment>
<evidence type="ECO:0000313" key="14">
    <source>
        <dbReference type="EMBL" id="KAL0081900.1"/>
    </source>
</evidence>
<dbReference type="InterPro" id="IPR008603">
    <property type="entry name" value="DCTN4"/>
</dbReference>
<evidence type="ECO:0000256" key="13">
    <source>
        <dbReference type="ARBA" id="ARBA00093507"/>
    </source>
</evidence>
<keyword evidence="5" id="KW-1017">Isopeptide bond</keyword>
<keyword evidence="7" id="KW-0832">Ubl conjugation</keyword>
<dbReference type="PANTHER" id="PTHR13034:SF2">
    <property type="entry name" value="DYNACTIN SUBUNIT 4"/>
    <property type="match status" value="1"/>
</dbReference>
<evidence type="ECO:0000256" key="5">
    <source>
        <dbReference type="ARBA" id="ARBA00022499"/>
    </source>
</evidence>
<dbReference type="EMBL" id="JBCLYO010000016">
    <property type="protein sequence ID" value="KAL0081900.1"/>
    <property type="molecule type" value="Genomic_DNA"/>
</dbReference>
<keyword evidence="4" id="KW-0963">Cytoplasm</keyword>
<comment type="caution">
    <text evidence="14">The sequence shown here is derived from an EMBL/GenBank/DDBJ whole genome shotgun (WGS) entry which is preliminary data.</text>
</comment>
<evidence type="ECO:0000256" key="10">
    <source>
        <dbReference type="ARBA" id="ARBA00023212"/>
    </source>
</evidence>